<evidence type="ECO:0000313" key="3">
    <source>
        <dbReference type="Proteomes" id="UP000269271"/>
    </source>
</evidence>
<comment type="caution">
    <text evidence="2">The sequence shown here is derived from an EMBL/GenBank/DDBJ whole genome shotgun (WGS) entry which is preliminary data.</text>
</comment>
<evidence type="ECO:0000256" key="1">
    <source>
        <dbReference type="SAM" id="MobiDB-lite"/>
    </source>
</evidence>
<dbReference type="EMBL" id="QTQX01000013">
    <property type="protein sequence ID" value="RQT26071.1"/>
    <property type="molecule type" value="Genomic_DNA"/>
</dbReference>
<evidence type="ECO:0000313" key="2">
    <source>
        <dbReference type="EMBL" id="RQT26071.1"/>
    </source>
</evidence>
<sequence length="127" mass="14446">MTPEQARQEQINAGRRMITLEHRTLESRTGSVARPQYGEQRPRTTARPPKGHDAILKAMQEERQLATIITTGDVTFEGLVTGRDKYTITLLTKHPKDSTRLIRRVFYKHAIEQFFGVPQDSDASAVQ</sequence>
<dbReference type="Gene3D" id="2.30.30.100">
    <property type="match status" value="1"/>
</dbReference>
<name>A0A3N8QRS3_9BURK</name>
<dbReference type="Proteomes" id="UP000269271">
    <property type="component" value="Unassembled WGS sequence"/>
</dbReference>
<reference evidence="2 3" key="1">
    <citation type="submission" date="2018-08" db="EMBL/GenBank/DDBJ databases">
        <title>Comparative analysis of Burkholderia isolates from Puerto Rico.</title>
        <authorList>
            <person name="Hall C."/>
            <person name="Sahl J."/>
            <person name="Wagner D."/>
        </authorList>
    </citation>
    <scope>NUCLEOTIDE SEQUENCE [LARGE SCALE GENOMIC DNA]</scope>
    <source>
        <strain evidence="2 3">Bp9001</strain>
    </source>
</reference>
<proteinExistence type="predicted"/>
<organism evidence="2 3">
    <name type="scientific">Burkholderia contaminans</name>
    <dbReference type="NCBI Taxonomy" id="488447"/>
    <lineage>
        <taxon>Bacteria</taxon>
        <taxon>Pseudomonadati</taxon>
        <taxon>Pseudomonadota</taxon>
        <taxon>Betaproteobacteria</taxon>
        <taxon>Burkholderiales</taxon>
        <taxon>Burkholderiaceae</taxon>
        <taxon>Burkholderia</taxon>
        <taxon>Burkholderia cepacia complex</taxon>
    </lineage>
</organism>
<dbReference type="RefSeq" id="WP_124618537.1">
    <property type="nucleotide sequence ID" value="NZ_QTQX01000013.1"/>
</dbReference>
<protein>
    <submittedName>
        <fullName evidence="2">Uncharacterized protein</fullName>
    </submittedName>
</protein>
<feature type="region of interest" description="Disordered" evidence="1">
    <location>
        <begin position="25"/>
        <end position="51"/>
    </location>
</feature>
<dbReference type="AlphaFoldDB" id="A0A3N8QRS3"/>
<gene>
    <name evidence="2" type="ORF">DF037_20495</name>
</gene>
<accession>A0A3N8QRS3</accession>